<comment type="caution">
    <text evidence="8">Lacks conserved residue(s) required for the propagation of feature annotation.</text>
</comment>
<comment type="similarity">
    <text evidence="2 8">Belongs to the major facilitator superfamily. Bcr/CmlA family.</text>
</comment>
<feature type="transmembrane region" description="Helical" evidence="8">
    <location>
        <begin position="246"/>
        <end position="266"/>
    </location>
</feature>
<sequence length="401" mass="41540">MTTRPGPPLVLLAALTAFVPLSIDAYLPALPAIARGLAADSAQVQLSLSIFLFGLCLGMLAYGPLSDRYGRRPLLLGGIALYLAATLLCMFAGSIQQLLAGRFLQALGGAASAVLARAIVRDLFPLNQAARTLSLMHMITMGATLLAPIVGGLLMVLQGWRAIFLVLCVLGGACLLCTLARLDETLPPERRSDSVLQAFRAYGHLLGEPLALAYVGCNGLSLAGMFAFITASPFVYMDYFQVSPQVYSWLVGANIAGVIALTLLNARLVPRTGPRTMIAAGAASTLVASAGLLFCGMTGLGGLPAIVAFVVLYVGSTGLFGANCIATLMALYPGRAGAVAALAVAGQFALGALCSAWVGSLGDRTPAAMCQVMAATGLACVFFHAMARRLERKAGAQVVRE</sequence>
<feature type="transmembrane region" description="Helical" evidence="8">
    <location>
        <begin position="339"/>
        <end position="360"/>
    </location>
</feature>
<evidence type="ECO:0000313" key="11">
    <source>
        <dbReference type="Proteomes" id="UP000183385"/>
    </source>
</evidence>
<keyword evidence="11" id="KW-1185">Reference proteome</keyword>
<dbReference type="CDD" id="cd17320">
    <property type="entry name" value="MFS_MdfA_MDR_like"/>
    <property type="match status" value="1"/>
</dbReference>
<proteinExistence type="inferred from homology"/>
<dbReference type="GO" id="GO:0005886">
    <property type="term" value="C:plasma membrane"/>
    <property type="evidence" value="ECO:0007669"/>
    <property type="project" value="UniProtKB-SubCell"/>
</dbReference>
<dbReference type="SUPFAM" id="SSF103473">
    <property type="entry name" value="MFS general substrate transporter"/>
    <property type="match status" value="1"/>
</dbReference>
<keyword evidence="7 8" id="KW-0472">Membrane</keyword>
<keyword evidence="8" id="KW-0997">Cell inner membrane</keyword>
<evidence type="ECO:0000259" key="9">
    <source>
        <dbReference type="PROSITE" id="PS50850"/>
    </source>
</evidence>
<feature type="transmembrane region" description="Helical" evidence="8">
    <location>
        <begin position="366"/>
        <end position="387"/>
    </location>
</feature>
<dbReference type="InterPro" id="IPR004812">
    <property type="entry name" value="Efflux_drug-R_Bcr/CmlA"/>
</dbReference>
<comment type="caution">
    <text evidence="10">The sequence shown here is derived from an EMBL/GenBank/DDBJ whole genome shotgun (WGS) entry which is preliminary data.</text>
</comment>
<feature type="transmembrane region" description="Helical" evidence="8">
    <location>
        <begin position="162"/>
        <end position="182"/>
    </location>
</feature>
<feature type="transmembrane region" description="Helical" evidence="8">
    <location>
        <begin position="278"/>
        <end position="300"/>
    </location>
</feature>
<feature type="transmembrane region" description="Helical" evidence="8">
    <location>
        <begin position="306"/>
        <end position="332"/>
    </location>
</feature>
<feature type="transmembrane region" description="Helical" evidence="8">
    <location>
        <begin position="99"/>
        <end position="120"/>
    </location>
</feature>
<evidence type="ECO:0000256" key="1">
    <source>
        <dbReference type="ARBA" id="ARBA00004651"/>
    </source>
</evidence>
<keyword evidence="6 8" id="KW-1133">Transmembrane helix</keyword>
<accession>A0AAQ1HLN3</accession>
<dbReference type="RefSeq" id="WP_074979566.1">
    <property type="nucleotide sequence ID" value="NZ_FOLS01000008.1"/>
</dbReference>
<evidence type="ECO:0000256" key="7">
    <source>
        <dbReference type="ARBA" id="ARBA00023136"/>
    </source>
</evidence>
<evidence type="ECO:0000256" key="3">
    <source>
        <dbReference type="ARBA" id="ARBA00022448"/>
    </source>
</evidence>
<evidence type="ECO:0000256" key="2">
    <source>
        <dbReference type="ARBA" id="ARBA00006236"/>
    </source>
</evidence>
<keyword evidence="3 8" id="KW-0813">Transport</keyword>
<dbReference type="AlphaFoldDB" id="A0AAQ1HLN3"/>
<dbReference type="InterPro" id="IPR036259">
    <property type="entry name" value="MFS_trans_sf"/>
</dbReference>
<protein>
    <recommendedName>
        <fullName evidence="8">Bcr/CflA family efflux transporter</fullName>
    </recommendedName>
</protein>
<reference evidence="10 11" key="1">
    <citation type="submission" date="2016-10" db="EMBL/GenBank/DDBJ databases">
        <authorList>
            <person name="Varghese N."/>
            <person name="Submissions S."/>
        </authorList>
    </citation>
    <scope>NUCLEOTIDE SEQUENCE [LARGE SCALE GENOMIC DNA]</scope>
    <source>
        <strain evidence="10 11">LMG 18378</strain>
    </source>
</reference>
<name>A0AAQ1HLN3_9PSED</name>
<dbReference type="GO" id="GO:0015385">
    <property type="term" value="F:sodium:proton antiporter activity"/>
    <property type="evidence" value="ECO:0007669"/>
    <property type="project" value="TreeGrafter"/>
</dbReference>
<feature type="transmembrane region" description="Helical" evidence="8">
    <location>
        <begin position="210"/>
        <end position="234"/>
    </location>
</feature>
<dbReference type="PANTHER" id="PTHR23502">
    <property type="entry name" value="MAJOR FACILITATOR SUPERFAMILY"/>
    <property type="match status" value="1"/>
</dbReference>
<dbReference type="Pfam" id="PF07690">
    <property type="entry name" value="MFS_1"/>
    <property type="match status" value="1"/>
</dbReference>
<feature type="transmembrane region" description="Helical" evidence="8">
    <location>
        <begin position="48"/>
        <end position="65"/>
    </location>
</feature>
<comment type="subcellular location">
    <subcellularLocation>
        <location evidence="8">Cell inner membrane</location>
        <topology evidence="8">Multi-pass membrane protein</topology>
    </subcellularLocation>
    <subcellularLocation>
        <location evidence="1">Cell membrane</location>
        <topology evidence="1">Multi-pass membrane protein</topology>
    </subcellularLocation>
</comment>
<dbReference type="Proteomes" id="UP000183385">
    <property type="component" value="Unassembled WGS sequence"/>
</dbReference>
<dbReference type="GO" id="GO:1990961">
    <property type="term" value="P:xenobiotic detoxification by transmembrane export across the plasma membrane"/>
    <property type="evidence" value="ECO:0007669"/>
    <property type="project" value="InterPro"/>
</dbReference>
<dbReference type="NCBIfam" id="TIGR00710">
    <property type="entry name" value="efflux_Bcr_CflA"/>
    <property type="match status" value="1"/>
</dbReference>
<dbReference type="InterPro" id="IPR011701">
    <property type="entry name" value="MFS"/>
</dbReference>
<evidence type="ECO:0000256" key="4">
    <source>
        <dbReference type="ARBA" id="ARBA00022475"/>
    </source>
</evidence>
<evidence type="ECO:0000256" key="8">
    <source>
        <dbReference type="RuleBase" id="RU365088"/>
    </source>
</evidence>
<feature type="transmembrane region" description="Helical" evidence="8">
    <location>
        <begin position="132"/>
        <end position="156"/>
    </location>
</feature>
<dbReference type="InterPro" id="IPR020846">
    <property type="entry name" value="MFS_dom"/>
</dbReference>
<feature type="domain" description="Major facilitator superfamily (MFS) profile" evidence="9">
    <location>
        <begin position="8"/>
        <end position="389"/>
    </location>
</feature>
<dbReference type="PROSITE" id="PS50850">
    <property type="entry name" value="MFS"/>
    <property type="match status" value="1"/>
</dbReference>
<feature type="transmembrane region" description="Helical" evidence="8">
    <location>
        <begin position="74"/>
        <end position="93"/>
    </location>
</feature>
<organism evidence="10 11">
    <name type="scientific">Pseudomonas citronellolis</name>
    <dbReference type="NCBI Taxonomy" id="53408"/>
    <lineage>
        <taxon>Bacteria</taxon>
        <taxon>Pseudomonadati</taxon>
        <taxon>Pseudomonadota</taxon>
        <taxon>Gammaproteobacteria</taxon>
        <taxon>Pseudomonadales</taxon>
        <taxon>Pseudomonadaceae</taxon>
        <taxon>Pseudomonas</taxon>
    </lineage>
</organism>
<keyword evidence="5 8" id="KW-0812">Transmembrane</keyword>
<dbReference type="PANTHER" id="PTHR23502:SF132">
    <property type="entry name" value="POLYAMINE TRANSPORTER 2-RELATED"/>
    <property type="match status" value="1"/>
</dbReference>
<dbReference type="GO" id="GO:0042910">
    <property type="term" value="F:xenobiotic transmembrane transporter activity"/>
    <property type="evidence" value="ECO:0007669"/>
    <property type="project" value="InterPro"/>
</dbReference>
<keyword evidence="4" id="KW-1003">Cell membrane</keyword>
<evidence type="ECO:0000256" key="5">
    <source>
        <dbReference type="ARBA" id="ARBA00022692"/>
    </source>
</evidence>
<evidence type="ECO:0000256" key="6">
    <source>
        <dbReference type="ARBA" id="ARBA00022989"/>
    </source>
</evidence>
<evidence type="ECO:0000313" key="10">
    <source>
        <dbReference type="EMBL" id="SFC63301.1"/>
    </source>
</evidence>
<gene>
    <name evidence="10" type="ORF">SAMN05216577_10893</name>
</gene>
<dbReference type="Gene3D" id="1.20.1720.10">
    <property type="entry name" value="Multidrug resistance protein D"/>
    <property type="match status" value="1"/>
</dbReference>
<dbReference type="EMBL" id="FOLS01000008">
    <property type="protein sequence ID" value="SFC63301.1"/>
    <property type="molecule type" value="Genomic_DNA"/>
</dbReference>